<keyword evidence="3" id="KW-0456">Lyase</keyword>
<dbReference type="InterPro" id="IPR005677">
    <property type="entry name" value="Fum_hydII"/>
</dbReference>
<keyword evidence="8" id="KW-1185">Reference proteome</keyword>
<evidence type="ECO:0000313" key="8">
    <source>
        <dbReference type="Proteomes" id="UP000565579"/>
    </source>
</evidence>
<dbReference type="FunFam" id="1.10.40.30:FF:000002">
    <property type="entry name" value="Fumarate hydratase class II"/>
    <property type="match status" value="1"/>
</dbReference>
<dbReference type="InterPro" id="IPR024083">
    <property type="entry name" value="Fumarase/histidase_N"/>
</dbReference>
<comment type="catalytic activity">
    <reaction evidence="1">
        <text>L-aspartate = fumarate + NH4(+)</text>
        <dbReference type="Rhea" id="RHEA:16601"/>
        <dbReference type="ChEBI" id="CHEBI:28938"/>
        <dbReference type="ChEBI" id="CHEBI:29806"/>
        <dbReference type="ChEBI" id="CHEBI:29991"/>
        <dbReference type="EC" id="4.3.1.1"/>
    </reaction>
</comment>
<dbReference type="AlphaFoldDB" id="A0A7X0NWK8"/>
<name>A0A7X0NWK8_9ACTN</name>
<evidence type="ECO:0000256" key="3">
    <source>
        <dbReference type="ARBA" id="ARBA00023239"/>
    </source>
</evidence>
<dbReference type="InterPro" id="IPR018951">
    <property type="entry name" value="Fumarase_C_C"/>
</dbReference>
<dbReference type="GO" id="GO:0006099">
    <property type="term" value="P:tricarboxylic acid cycle"/>
    <property type="evidence" value="ECO:0007669"/>
    <property type="project" value="InterPro"/>
</dbReference>
<dbReference type="PANTHER" id="PTHR11444:SF1">
    <property type="entry name" value="FUMARATE HYDRATASE, MITOCHONDRIAL"/>
    <property type="match status" value="1"/>
</dbReference>
<sequence>MSAPPQVRDVPIGDDRMPKAVYHAYGHIKKAAAIVNARAGRLPRWQADLISRVADEVVSGELDSEFPLYVRQTGSGTQSNMNVNEVISNQAIQLVRLDTERLHHNLDHSIMMVTALSPIVGYDQAARIAHHALDHGLSLKDAALQCGVAEKLYDRIVKPENLTRPGVPSPDGGRRRSARAPVKKPSRAPDR</sequence>
<dbReference type="GO" id="GO:0006106">
    <property type="term" value="P:fumarate metabolic process"/>
    <property type="evidence" value="ECO:0007669"/>
    <property type="project" value="InterPro"/>
</dbReference>
<proteinExistence type="predicted"/>
<evidence type="ECO:0000259" key="5">
    <source>
        <dbReference type="Pfam" id="PF00206"/>
    </source>
</evidence>
<dbReference type="Pfam" id="PF00206">
    <property type="entry name" value="Lyase_1"/>
    <property type="match status" value="1"/>
</dbReference>
<comment type="caution">
    <text evidence="7">The sequence shown here is derived from an EMBL/GenBank/DDBJ whole genome shotgun (WGS) entry which is preliminary data.</text>
</comment>
<dbReference type="SUPFAM" id="SSF48557">
    <property type="entry name" value="L-aspartase-like"/>
    <property type="match status" value="2"/>
</dbReference>
<protein>
    <recommendedName>
        <fullName evidence="2">aspartate ammonia-lyase</fullName>
        <ecNumber evidence="2">4.3.1.1</ecNumber>
    </recommendedName>
</protein>
<evidence type="ECO:0000256" key="2">
    <source>
        <dbReference type="ARBA" id="ARBA00012992"/>
    </source>
</evidence>
<reference evidence="7 8" key="1">
    <citation type="submission" date="2020-08" db="EMBL/GenBank/DDBJ databases">
        <title>Sequencing the genomes of 1000 actinobacteria strains.</title>
        <authorList>
            <person name="Klenk H.-P."/>
        </authorList>
    </citation>
    <scope>NUCLEOTIDE SEQUENCE [LARGE SCALE GENOMIC DNA]</scope>
    <source>
        <strain evidence="7 8">DSM 43768</strain>
    </source>
</reference>
<dbReference type="InterPro" id="IPR022761">
    <property type="entry name" value="Fumarate_lyase_N"/>
</dbReference>
<dbReference type="GO" id="GO:0006108">
    <property type="term" value="P:malate metabolic process"/>
    <property type="evidence" value="ECO:0007669"/>
    <property type="project" value="TreeGrafter"/>
</dbReference>
<dbReference type="InterPro" id="IPR008948">
    <property type="entry name" value="L-Aspartase-like"/>
</dbReference>
<dbReference type="Gene3D" id="1.10.40.30">
    <property type="entry name" value="Fumarase/aspartase (C-terminal domain)"/>
    <property type="match status" value="1"/>
</dbReference>
<evidence type="ECO:0000256" key="1">
    <source>
        <dbReference type="ARBA" id="ARBA00001494"/>
    </source>
</evidence>
<dbReference type="EC" id="4.3.1.1" evidence="2"/>
<evidence type="ECO:0000259" key="6">
    <source>
        <dbReference type="Pfam" id="PF10415"/>
    </source>
</evidence>
<feature type="domain" description="Fumarate lyase N-terminal" evidence="5">
    <location>
        <begin position="17"/>
        <end position="93"/>
    </location>
</feature>
<dbReference type="Pfam" id="PF10415">
    <property type="entry name" value="FumaraseC_C"/>
    <property type="match status" value="1"/>
</dbReference>
<feature type="region of interest" description="Disordered" evidence="4">
    <location>
        <begin position="160"/>
        <end position="191"/>
    </location>
</feature>
<gene>
    <name evidence="7" type="ORF">HD593_005735</name>
</gene>
<dbReference type="GO" id="GO:0008797">
    <property type="term" value="F:aspartate ammonia-lyase activity"/>
    <property type="evidence" value="ECO:0007669"/>
    <property type="project" value="UniProtKB-EC"/>
</dbReference>
<feature type="domain" description="Fumarase C C-terminal" evidence="6">
    <location>
        <begin position="112"/>
        <end position="164"/>
    </location>
</feature>
<accession>A0A7X0NWK8</accession>
<evidence type="ECO:0000256" key="4">
    <source>
        <dbReference type="SAM" id="MobiDB-lite"/>
    </source>
</evidence>
<dbReference type="RefSeq" id="WP_221525014.1">
    <property type="nucleotide sequence ID" value="NZ_JACHMI010000001.1"/>
</dbReference>
<dbReference type="Proteomes" id="UP000565579">
    <property type="component" value="Unassembled WGS sequence"/>
</dbReference>
<dbReference type="GO" id="GO:0004333">
    <property type="term" value="F:fumarate hydratase activity"/>
    <property type="evidence" value="ECO:0007669"/>
    <property type="project" value="InterPro"/>
</dbReference>
<feature type="compositionally biased region" description="Basic residues" evidence="4">
    <location>
        <begin position="175"/>
        <end position="191"/>
    </location>
</feature>
<dbReference type="EMBL" id="JACHMI010000001">
    <property type="protein sequence ID" value="MBB6550940.1"/>
    <property type="molecule type" value="Genomic_DNA"/>
</dbReference>
<organism evidence="7 8">
    <name type="scientific">Nonomuraea rubra</name>
    <dbReference type="NCBI Taxonomy" id="46180"/>
    <lineage>
        <taxon>Bacteria</taxon>
        <taxon>Bacillati</taxon>
        <taxon>Actinomycetota</taxon>
        <taxon>Actinomycetes</taxon>
        <taxon>Streptosporangiales</taxon>
        <taxon>Streptosporangiaceae</taxon>
        <taxon>Nonomuraea</taxon>
    </lineage>
</organism>
<evidence type="ECO:0000313" key="7">
    <source>
        <dbReference type="EMBL" id="MBB6550940.1"/>
    </source>
</evidence>
<dbReference type="PANTHER" id="PTHR11444">
    <property type="entry name" value="ASPARTATEAMMONIA/ARGININOSUCCINATE/ADENYLOSUCCINATE LYASE"/>
    <property type="match status" value="1"/>
</dbReference>
<dbReference type="Gene3D" id="1.10.275.10">
    <property type="entry name" value="Fumarase/aspartase (N-terminal domain)"/>
    <property type="match status" value="1"/>
</dbReference>